<dbReference type="FunFam" id="1.10.3470.10:FF:000001">
    <property type="entry name" value="Vitamin B12 ABC transporter permease BtuC"/>
    <property type="match status" value="1"/>
</dbReference>
<protein>
    <submittedName>
        <fullName evidence="10">Iron complex transport system permease protein</fullName>
    </submittedName>
</protein>
<sequence>MSTDLRTRDPATPPGPLPSRRHARSRAALALAVVTVGLVLAVPVAISVGTVAVPVDEVWRIVGVNLFGDPADLDPIRNQIVWDFRTPRVLLAAVTGAGLSVAGVCLQALVRNPLADPYVLGVSSGAALGAVLVLTFGSAALAGASVAAAAFVSALATLAAVFLLAQRSGRLAATRLVLAGVAVSYLATAATSYVQLRANPNELRGIMFWLLGSVAGANWGQLGIPAAVIAVTMVWLILQGRALNALATGDESAAALGVGVHRLRLMLLAVSALLTAVSVAVAGGVGFVGLMIPHMVRFVIGPDHRRVLPLSALGGALFLVLVDLGTRAVDPPNEYPLGVFTAAIGAPFFLWLLRRNARGAVT</sequence>
<dbReference type="InterPro" id="IPR000522">
    <property type="entry name" value="ABC_transptr_permease_BtuC"/>
</dbReference>
<keyword evidence="5 9" id="KW-0812">Transmembrane</keyword>
<dbReference type="SUPFAM" id="SSF81345">
    <property type="entry name" value="ABC transporter involved in vitamin B12 uptake, BtuC"/>
    <property type="match status" value="1"/>
</dbReference>
<dbReference type="Proteomes" id="UP000198959">
    <property type="component" value="Unassembled WGS sequence"/>
</dbReference>
<evidence type="ECO:0000256" key="6">
    <source>
        <dbReference type="ARBA" id="ARBA00022989"/>
    </source>
</evidence>
<accession>A0A1C6RJ90</accession>
<keyword evidence="6 9" id="KW-1133">Transmembrane helix</keyword>
<keyword evidence="7 9" id="KW-0472">Membrane</keyword>
<dbReference type="EMBL" id="FMHW01000002">
    <property type="protein sequence ID" value="SCL17112.1"/>
    <property type="molecule type" value="Genomic_DNA"/>
</dbReference>
<evidence type="ECO:0000313" key="10">
    <source>
        <dbReference type="EMBL" id="SCL17112.1"/>
    </source>
</evidence>
<comment type="subcellular location">
    <subcellularLocation>
        <location evidence="1">Cell membrane</location>
        <topology evidence="1">Multi-pass membrane protein</topology>
    </subcellularLocation>
</comment>
<feature type="transmembrane region" description="Helical" evidence="9">
    <location>
        <begin position="335"/>
        <end position="353"/>
    </location>
</feature>
<evidence type="ECO:0000256" key="7">
    <source>
        <dbReference type="ARBA" id="ARBA00023136"/>
    </source>
</evidence>
<dbReference type="PANTHER" id="PTHR30472">
    <property type="entry name" value="FERRIC ENTEROBACTIN TRANSPORT SYSTEM PERMEASE PROTEIN"/>
    <property type="match status" value="1"/>
</dbReference>
<keyword evidence="3" id="KW-0813">Transport</keyword>
<reference evidence="11" key="1">
    <citation type="submission" date="2016-06" db="EMBL/GenBank/DDBJ databases">
        <authorList>
            <person name="Varghese N."/>
            <person name="Submissions Spin"/>
        </authorList>
    </citation>
    <scope>NUCLEOTIDE SEQUENCE [LARGE SCALE GENOMIC DNA]</scope>
    <source>
        <strain evidence="11">DSM 43817</strain>
    </source>
</reference>
<name>A0A1C6RJ90_9ACTN</name>
<evidence type="ECO:0000256" key="9">
    <source>
        <dbReference type="SAM" id="Phobius"/>
    </source>
</evidence>
<dbReference type="RefSeq" id="WP_091638526.1">
    <property type="nucleotide sequence ID" value="NZ_FMHW01000002.1"/>
</dbReference>
<comment type="similarity">
    <text evidence="2">Belongs to the binding-protein-dependent transport system permease family. FecCD subfamily.</text>
</comment>
<evidence type="ECO:0000256" key="1">
    <source>
        <dbReference type="ARBA" id="ARBA00004651"/>
    </source>
</evidence>
<feature type="transmembrane region" description="Helical" evidence="9">
    <location>
        <begin position="307"/>
        <end position="329"/>
    </location>
</feature>
<evidence type="ECO:0000256" key="8">
    <source>
        <dbReference type="SAM" id="MobiDB-lite"/>
    </source>
</evidence>
<dbReference type="PANTHER" id="PTHR30472:SF67">
    <property type="entry name" value="PERMEASE OF ABC TRANSPORTER-RELATED"/>
    <property type="match status" value="1"/>
</dbReference>
<feature type="transmembrane region" description="Helical" evidence="9">
    <location>
        <begin position="89"/>
        <end position="110"/>
    </location>
</feature>
<feature type="transmembrane region" description="Helical" evidence="9">
    <location>
        <begin position="142"/>
        <end position="164"/>
    </location>
</feature>
<feature type="transmembrane region" description="Helical" evidence="9">
    <location>
        <begin position="266"/>
        <end position="295"/>
    </location>
</feature>
<dbReference type="Pfam" id="PF01032">
    <property type="entry name" value="FecCD"/>
    <property type="match status" value="1"/>
</dbReference>
<dbReference type="OrthoDB" id="9782305at2"/>
<dbReference type="GO" id="GO:0022857">
    <property type="term" value="F:transmembrane transporter activity"/>
    <property type="evidence" value="ECO:0007669"/>
    <property type="project" value="InterPro"/>
</dbReference>
<organism evidence="10 11">
    <name type="scientific">Micromonospora pallida</name>
    <dbReference type="NCBI Taxonomy" id="145854"/>
    <lineage>
        <taxon>Bacteria</taxon>
        <taxon>Bacillati</taxon>
        <taxon>Actinomycetota</taxon>
        <taxon>Actinomycetes</taxon>
        <taxon>Micromonosporales</taxon>
        <taxon>Micromonosporaceae</taxon>
        <taxon>Micromonospora</taxon>
    </lineage>
</organism>
<evidence type="ECO:0000256" key="5">
    <source>
        <dbReference type="ARBA" id="ARBA00022692"/>
    </source>
</evidence>
<feature type="region of interest" description="Disordered" evidence="8">
    <location>
        <begin position="1"/>
        <end position="22"/>
    </location>
</feature>
<evidence type="ECO:0000256" key="3">
    <source>
        <dbReference type="ARBA" id="ARBA00022448"/>
    </source>
</evidence>
<feature type="transmembrane region" description="Helical" evidence="9">
    <location>
        <begin position="27"/>
        <end position="53"/>
    </location>
</feature>
<dbReference type="Gene3D" id="1.10.3470.10">
    <property type="entry name" value="ABC transporter involved in vitamin B12 uptake, BtuC"/>
    <property type="match status" value="1"/>
</dbReference>
<gene>
    <name evidence="10" type="ORF">GA0074692_0092</name>
</gene>
<keyword evidence="11" id="KW-1185">Reference proteome</keyword>
<evidence type="ECO:0000256" key="4">
    <source>
        <dbReference type="ARBA" id="ARBA00022475"/>
    </source>
</evidence>
<dbReference type="STRING" id="145854.GA0074692_0092"/>
<dbReference type="CDD" id="cd06550">
    <property type="entry name" value="TM_ABC_iron-siderophores_like"/>
    <property type="match status" value="1"/>
</dbReference>
<feature type="transmembrane region" description="Helical" evidence="9">
    <location>
        <begin position="176"/>
        <end position="194"/>
    </location>
</feature>
<dbReference type="AlphaFoldDB" id="A0A1C6RJ90"/>
<dbReference type="InterPro" id="IPR037294">
    <property type="entry name" value="ABC_BtuC-like"/>
</dbReference>
<evidence type="ECO:0000313" key="11">
    <source>
        <dbReference type="Proteomes" id="UP000198959"/>
    </source>
</evidence>
<feature type="transmembrane region" description="Helical" evidence="9">
    <location>
        <begin position="117"/>
        <end position="136"/>
    </location>
</feature>
<proteinExistence type="inferred from homology"/>
<feature type="transmembrane region" description="Helical" evidence="9">
    <location>
        <begin position="206"/>
        <end position="236"/>
    </location>
</feature>
<dbReference type="GO" id="GO:0005886">
    <property type="term" value="C:plasma membrane"/>
    <property type="evidence" value="ECO:0007669"/>
    <property type="project" value="UniProtKB-SubCell"/>
</dbReference>
<dbReference type="GO" id="GO:0033214">
    <property type="term" value="P:siderophore-iron import into cell"/>
    <property type="evidence" value="ECO:0007669"/>
    <property type="project" value="TreeGrafter"/>
</dbReference>
<evidence type="ECO:0000256" key="2">
    <source>
        <dbReference type="ARBA" id="ARBA00007935"/>
    </source>
</evidence>
<keyword evidence="4" id="KW-1003">Cell membrane</keyword>